<dbReference type="STRING" id="1121325.SAMN04515677_103215"/>
<evidence type="ECO:0000256" key="1">
    <source>
        <dbReference type="ARBA" id="ARBA00005656"/>
    </source>
</evidence>
<dbReference type="Gene3D" id="3.40.718.10">
    <property type="entry name" value="Isopropylmalate Dehydrogenase"/>
    <property type="match status" value="1"/>
</dbReference>
<dbReference type="PANTHER" id="PTHR43356">
    <property type="entry name" value="PHOSPHATE ACETYLTRANSFERASE"/>
    <property type="match status" value="1"/>
</dbReference>
<dbReference type="GO" id="GO:0016746">
    <property type="term" value="F:acyltransferase activity"/>
    <property type="evidence" value="ECO:0007669"/>
    <property type="project" value="UniProtKB-KW"/>
</dbReference>
<reference evidence="5 6" key="1">
    <citation type="submission" date="2016-10" db="EMBL/GenBank/DDBJ databases">
        <authorList>
            <person name="de Groot N.N."/>
        </authorList>
    </citation>
    <scope>NUCLEOTIDE SEQUENCE [LARGE SCALE GENOMIC DNA]</scope>
    <source>
        <strain evidence="5 6">DSM 797</strain>
    </source>
</reference>
<dbReference type="RefSeq" id="WP_092724915.1">
    <property type="nucleotide sequence ID" value="NZ_FNGW01000003.1"/>
</dbReference>
<keyword evidence="2 5" id="KW-0808">Transferase</keyword>
<gene>
    <name evidence="5" type="ORF">SAMN04515677_103215</name>
</gene>
<dbReference type="PANTHER" id="PTHR43356:SF2">
    <property type="entry name" value="PHOSPHATE ACETYLTRANSFERASE"/>
    <property type="match status" value="1"/>
</dbReference>
<dbReference type="SUPFAM" id="SSF53659">
    <property type="entry name" value="Isocitrate/Isopropylmalate dehydrogenase-like"/>
    <property type="match status" value="1"/>
</dbReference>
<feature type="domain" description="Phosphate acetyl/butaryl transferase" evidence="4">
    <location>
        <begin position="79"/>
        <end position="294"/>
    </location>
</feature>
<sequence length="304" mass="32642">MIKNFKELMDLVIKNETKTIAVAVAQDKDVLSAVNNAYKMGIAKAILVGDKEDIEKIANQIDIKLDNFEIIDIKDKTEACIYAVKLVREGKADLPMKGFVDTSVILKAVLNKETGLKTGNLISHVGLLEVNGFDRLFVLSDSAMTIAPTLDEKVDIIKNSIKISHALGNKEPKVAILCAVEKVNPKMPATIDAQELTKMNESGIIKGCLIKGPLAIDNAVSLEAAKHKGINHPVAGKADILIAPDIEAGNILNKSMEYFAKAEKAGVIMGAKTPIILTSRASSDISKLHSIALGALVVQQLGKE</sequence>
<evidence type="ECO:0000313" key="5">
    <source>
        <dbReference type="EMBL" id="SDL73325.1"/>
    </source>
</evidence>
<dbReference type="InterPro" id="IPR012147">
    <property type="entry name" value="P_Ac_Bu_trans"/>
</dbReference>
<dbReference type="AlphaFoldDB" id="A0A1G9MI47"/>
<evidence type="ECO:0000259" key="4">
    <source>
        <dbReference type="Pfam" id="PF01515"/>
    </source>
</evidence>
<dbReference type="Pfam" id="PF01515">
    <property type="entry name" value="PTA_PTB"/>
    <property type="match status" value="2"/>
</dbReference>
<dbReference type="InterPro" id="IPR002505">
    <property type="entry name" value="PTA_PTB"/>
</dbReference>
<organism evidence="5 6">
    <name type="scientific">Romboutsia lituseburensis DSM 797</name>
    <dbReference type="NCBI Taxonomy" id="1121325"/>
    <lineage>
        <taxon>Bacteria</taxon>
        <taxon>Bacillati</taxon>
        <taxon>Bacillota</taxon>
        <taxon>Clostridia</taxon>
        <taxon>Peptostreptococcales</taxon>
        <taxon>Peptostreptococcaceae</taxon>
        <taxon>Romboutsia</taxon>
    </lineage>
</organism>
<keyword evidence="3" id="KW-0012">Acyltransferase</keyword>
<keyword evidence="6" id="KW-1185">Reference proteome</keyword>
<name>A0A1G9MI47_9FIRM</name>
<protein>
    <submittedName>
        <fullName evidence="5">Phosphate butyryltransferase</fullName>
    </submittedName>
</protein>
<evidence type="ECO:0000256" key="2">
    <source>
        <dbReference type="ARBA" id="ARBA00022679"/>
    </source>
</evidence>
<dbReference type="EMBL" id="FNGW01000003">
    <property type="protein sequence ID" value="SDL73325.1"/>
    <property type="molecule type" value="Genomic_DNA"/>
</dbReference>
<evidence type="ECO:0000256" key="3">
    <source>
        <dbReference type="ARBA" id="ARBA00023315"/>
    </source>
</evidence>
<dbReference type="Proteomes" id="UP000199068">
    <property type="component" value="Unassembled WGS sequence"/>
</dbReference>
<comment type="similarity">
    <text evidence="1">Belongs to the phosphate acetyltransferase and butyryltransferase family.</text>
</comment>
<dbReference type="NCBIfam" id="NF004472">
    <property type="entry name" value="PRK05805.1"/>
    <property type="match status" value="1"/>
</dbReference>
<feature type="domain" description="Phosphate acetyl/butaryl transferase" evidence="4">
    <location>
        <begin position="12"/>
        <end position="77"/>
    </location>
</feature>
<dbReference type="NCBIfam" id="NF006045">
    <property type="entry name" value="PRK08190.1"/>
    <property type="match status" value="1"/>
</dbReference>
<proteinExistence type="inferred from homology"/>
<dbReference type="InterPro" id="IPR050500">
    <property type="entry name" value="Phos_Acetyltrans/Butyryltrans"/>
</dbReference>
<evidence type="ECO:0000313" key="6">
    <source>
        <dbReference type="Proteomes" id="UP000199068"/>
    </source>
</evidence>
<dbReference type="PIRSF" id="PIRSF000428">
    <property type="entry name" value="P_Ac_trans"/>
    <property type="match status" value="1"/>
</dbReference>
<accession>A0A1G9MI47</accession>